<organism evidence="8 9">
    <name type="scientific">Thermotalea metallivorans</name>
    <dbReference type="NCBI Taxonomy" id="520762"/>
    <lineage>
        <taxon>Bacteria</taxon>
        <taxon>Bacillati</taxon>
        <taxon>Bacillota</taxon>
        <taxon>Clostridia</taxon>
        <taxon>Peptostreptococcales</taxon>
        <taxon>Thermotaleaceae</taxon>
        <taxon>Thermotalea</taxon>
    </lineage>
</organism>
<keyword evidence="6" id="KW-0411">Iron-sulfur</keyword>
<evidence type="ECO:0000256" key="3">
    <source>
        <dbReference type="ARBA" id="ARBA00022691"/>
    </source>
</evidence>
<dbReference type="GO" id="GO:0016491">
    <property type="term" value="F:oxidoreductase activity"/>
    <property type="evidence" value="ECO:0007669"/>
    <property type="project" value="UniProtKB-KW"/>
</dbReference>
<dbReference type="GO" id="GO:0051539">
    <property type="term" value="F:4 iron, 4 sulfur cluster binding"/>
    <property type="evidence" value="ECO:0007669"/>
    <property type="project" value="UniProtKB-KW"/>
</dbReference>
<dbReference type="PANTHER" id="PTHR11135">
    <property type="entry name" value="HISTONE ACETYLTRANSFERASE-RELATED"/>
    <property type="match status" value="1"/>
</dbReference>
<evidence type="ECO:0000313" key="8">
    <source>
        <dbReference type="EMBL" id="KXG74099.1"/>
    </source>
</evidence>
<accession>A0A140L0M4</accession>
<evidence type="ECO:0000256" key="5">
    <source>
        <dbReference type="ARBA" id="ARBA00023004"/>
    </source>
</evidence>
<protein>
    <submittedName>
        <fullName evidence="8">Oxygen-independent coproporphyrinogen-III oxidase-like protein</fullName>
        <ecNumber evidence="8">1.3.99.-</ecNumber>
    </submittedName>
</protein>
<dbReference type="InterPro" id="IPR006638">
    <property type="entry name" value="Elp3/MiaA/NifB-like_rSAM"/>
</dbReference>
<dbReference type="InterPro" id="IPR023404">
    <property type="entry name" value="rSAM_horseshoe"/>
</dbReference>
<dbReference type="InterPro" id="IPR039661">
    <property type="entry name" value="ELP3"/>
</dbReference>
<dbReference type="STRING" id="520762.AN619_26140"/>
<dbReference type="Pfam" id="PF04055">
    <property type="entry name" value="Radical_SAM"/>
    <property type="match status" value="1"/>
</dbReference>
<dbReference type="AlphaFoldDB" id="A0A140L0M4"/>
<evidence type="ECO:0000256" key="1">
    <source>
        <dbReference type="ARBA" id="ARBA00001966"/>
    </source>
</evidence>
<dbReference type="InterPro" id="IPR007197">
    <property type="entry name" value="rSAM"/>
</dbReference>
<sequence length="360" mass="42439">MKVHPKRGALFCTVMDCGAVGKEKIRIDEEQGVMSMERTFRYRVYSQYLKERYEEKVYKIPIQLPVTCPNRDGRMGLGGCIFCGEEGAGFENLSALMPVSEQLQTNIQYIRKKYKASKFIAYFQNFTNTYLPLEKFKAHILQACHEDVVEIAISTRPDCIRDDYLAFLKEIKERHHLNISIELGLQTVNYHTLKKINRGHTLAEFVDAVLRNKKYGFETCVHLILNLPWDDRDDVIEDAKMISALGIEQVKLHSLYIRKDTMMGRMYENKEFEMTSMEEYVERVILFLEYLHPEIVIQRLIGRAPEENTLFCNWNISWWKIKDQIDAWMLERDTYQGRKFDYLNGKALRKLQQLSCSFME</sequence>
<dbReference type="EMBL" id="LOEE01000064">
    <property type="protein sequence ID" value="KXG74099.1"/>
    <property type="molecule type" value="Genomic_DNA"/>
</dbReference>
<evidence type="ECO:0000259" key="7">
    <source>
        <dbReference type="PROSITE" id="PS51918"/>
    </source>
</evidence>
<dbReference type="PROSITE" id="PS51918">
    <property type="entry name" value="RADICAL_SAM"/>
    <property type="match status" value="1"/>
</dbReference>
<dbReference type="Gene3D" id="3.80.30.20">
    <property type="entry name" value="tm_1862 like domain"/>
    <property type="match status" value="1"/>
</dbReference>
<dbReference type="InterPro" id="IPR058240">
    <property type="entry name" value="rSAM_sf"/>
</dbReference>
<reference evidence="8 9" key="1">
    <citation type="submission" date="2015-12" db="EMBL/GenBank/DDBJ databases">
        <title>Draft genome sequence of the thermoanaerobe Thermotalea metallivorans, an isolate from the runoff channel of the Great Artesian Basin, Australia.</title>
        <authorList>
            <person name="Patel B.K."/>
        </authorList>
    </citation>
    <scope>NUCLEOTIDE SEQUENCE [LARGE SCALE GENOMIC DNA]</scope>
    <source>
        <strain evidence="8 9">B2-1</strain>
    </source>
</reference>
<dbReference type="EC" id="1.3.99.-" evidence="8"/>
<comment type="caution">
    <text evidence="8">The sequence shown here is derived from an EMBL/GenBank/DDBJ whole genome shotgun (WGS) entry which is preliminary data.</text>
</comment>
<dbReference type="RefSeq" id="WP_330382090.1">
    <property type="nucleotide sequence ID" value="NZ_LOEE01000064.1"/>
</dbReference>
<dbReference type="SFLD" id="SFLDG01091">
    <property type="entry name" value="uncharacterized_CHP01210-like"/>
    <property type="match status" value="1"/>
</dbReference>
<dbReference type="Pfam" id="PF16199">
    <property type="entry name" value="Radical_SAM_C"/>
    <property type="match status" value="1"/>
</dbReference>
<dbReference type="SFLD" id="SFLDS00029">
    <property type="entry name" value="Radical_SAM"/>
    <property type="match status" value="1"/>
</dbReference>
<dbReference type="GO" id="GO:0046872">
    <property type="term" value="F:metal ion binding"/>
    <property type="evidence" value="ECO:0007669"/>
    <property type="project" value="UniProtKB-KW"/>
</dbReference>
<evidence type="ECO:0000256" key="2">
    <source>
        <dbReference type="ARBA" id="ARBA00022485"/>
    </source>
</evidence>
<dbReference type="PATRIC" id="fig|520762.4.peg.2885"/>
<keyword evidence="8" id="KW-0560">Oxidoreductase</keyword>
<dbReference type="Proteomes" id="UP000070456">
    <property type="component" value="Unassembled WGS sequence"/>
</dbReference>
<evidence type="ECO:0000256" key="6">
    <source>
        <dbReference type="ARBA" id="ARBA00023014"/>
    </source>
</evidence>
<keyword evidence="2" id="KW-0004">4Fe-4S</keyword>
<keyword evidence="3" id="KW-0949">S-adenosyl-L-methionine</keyword>
<proteinExistence type="predicted"/>
<dbReference type="InterPro" id="IPR032432">
    <property type="entry name" value="Radical_SAM_C"/>
</dbReference>
<dbReference type="SMART" id="SM00729">
    <property type="entry name" value="Elp3"/>
    <property type="match status" value="1"/>
</dbReference>
<dbReference type="SFLD" id="SFLDG01086">
    <property type="entry name" value="elongater_protein-like"/>
    <property type="match status" value="1"/>
</dbReference>
<evidence type="ECO:0000313" key="9">
    <source>
        <dbReference type="Proteomes" id="UP000070456"/>
    </source>
</evidence>
<feature type="domain" description="Radical SAM core" evidence="7">
    <location>
        <begin position="52"/>
        <end position="294"/>
    </location>
</feature>
<dbReference type="SUPFAM" id="SSF102114">
    <property type="entry name" value="Radical SAM enzymes"/>
    <property type="match status" value="1"/>
</dbReference>
<dbReference type="InterPro" id="IPR005911">
    <property type="entry name" value="YhcC-like"/>
</dbReference>
<comment type="cofactor">
    <cofactor evidence="1">
        <name>[4Fe-4S] cluster</name>
        <dbReference type="ChEBI" id="CHEBI:49883"/>
    </cofactor>
</comment>
<keyword evidence="5" id="KW-0408">Iron</keyword>
<gene>
    <name evidence="8" type="primary">hemN_3</name>
    <name evidence="8" type="ORF">AN619_26140</name>
</gene>
<name>A0A140L0M4_9FIRM</name>
<dbReference type="PANTHER" id="PTHR11135:SF1">
    <property type="entry name" value="PROTEIN YHCC"/>
    <property type="match status" value="1"/>
</dbReference>
<dbReference type="NCBIfam" id="TIGR01212">
    <property type="entry name" value="TIGR01212 family radical SAM protein"/>
    <property type="match status" value="1"/>
</dbReference>
<evidence type="ECO:0000256" key="4">
    <source>
        <dbReference type="ARBA" id="ARBA00022723"/>
    </source>
</evidence>
<keyword evidence="9" id="KW-1185">Reference proteome</keyword>
<keyword evidence="4" id="KW-0479">Metal-binding</keyword>